<dbReference type="InterPro" id="IPR011249">
    <property type="entry name" value="Metalloenz_LuxS/M16"/>
</dbReference>
<evidence type="ECO:0000256" key="2">
    <source>
        <dbReference type="ARBA" id="ARBA00007261"/>
    </source>
</evidence>
<organism evidence="13 14">
    <name type="scientific">Skermanella aerolata</name>
    <dbReference type="NCBI Taxonomy" id="393310"/>
    <lineage>
        <taxon>Bacteria</taxon>
        <taxon>Pseudomonadati</taxon>
        <taxon>Pseudomonadota</taxon>
        <taxon>Alphaproteobacteria</taxon>
        <taxon>Rhodospirillales</taxon>
        <taxon>Azospirillaceae</taxon>
        <taxon>Skermanella</taxon>
    </lineage>
</organism>
<keyword evidence="7" id="KW-0482">Metalloprotease</keyword>
<dbReference type="GO" id="GO:0046872">
    <property type="term" value="F:metal ion binding"/>
    <property type="evidence" value="ECO:0007669"/>
    <property type="project" value="UniProtKB-KW"/>
</dbReference>
<sequence>MPVPLRRLIAAPALASLLLASAAFAGTGFAQTPQPQTAQTSQQQTEVPRPPSLRKGVFFPETFTLGNGMQVVVVPNQRVPVITHMVWYKVGAADEATGKSGIAHFLEHLMFKATDELEPGEFSRIVARNGGRDNAFTSWDYTAYFQNVAADRLELVMRMEADRMANLKLTDETLLPERDVIIEERRQRTENEPGDKLSELVQAALFVHHPYGTPVIGWEHEIRQLTRDDANEFYQRWYAPNNAVLVIAGDVTVEQVKPLAEKYFGPIAPRPVPARERVEEPPYAAERRVILRDAEVRQPSLRRLYQAPSYNRGESKHAYPLEVLSEIVGGGATSRLYRSLVVEQQLATGAGTGYSPQAFDLAVFGAYVSPNPGVDMDKLESALIEQLNKVVAEGVTPEEVETAKIRMGRDAIFARDSLQAPAMSFGTALATGRTIEDVEEWPERIAAVTVEQVNAAAKAVLGQTNPVTGLLLPAPVREASAGDGAQPRPAAPAGAGSQPGTSGLIR</sequence>
<evidence type="ECO:0000259" key="12">
    <source>
        <dbReference type="Pfam" id="PF05193"/>
    </source>
</evidence>
<dbReference type="RefSeq" id="WP_308518156.1">
    <property type="nucleotide sequence ID" value="NZ_BJYZ01000006.1"/>
</dbReference>
<feature type="compositionally biased region" description="Low complexity" evidence="9">
    <location>
        <begin position="30"/>
        <end position="45"/>
    </location>
</feature>
<feature type="signal peptide" evidence="10">
    <location>
        <begin position="1"/>
        <end position="25"/>
    </location>
</feature>
<evidence type="ECO:0000259" key="11">
    <source>
        <dbReference type="Pfam" id="PF00675"/>
    </source>
</evidence>
<dbReference type="Pfam" id="PF05193">
    <property type="entry name" value="Peptidase_M16_C"/>
    <property type="match status" value="1"/>
</dbReference>
<dbReference type="AlphaFoldDB" id="A0A512DLX0"/>
<feature type="domain" description="Peptidase M16 C-terminal" evidence="12">
    <location>
        <begin position="225"/>
        <end position="405"/>
    </location>
</feature>
<dbReference type="InterPro" id="IPR011765">
    <property type="entry name" value="Pept_M16_N"/>
</dbReference>
<dbReference type="InterPro" id="IPR001431">
    <property type="entry name" value="Pept_M16_Zn_BS"/>
</dbReference>
<dbReference type="GO" id="GO:0004222">
    <property type="term" value="F:metalloendopeptidase activity"/>
    <property type="evidence" value="ECO:0007669"/>
    <property type="project" value="InterPro"/>
</dbReference>
<comment type="cofactor">
    <cofactor evidence="1">
        <name>Zn(2+)</name>
        <dbReference type="ChEBI" id="CHEBI:29105"/>
    </cofactor>
</comment>
<evidence type="ECO:0000256" key="10">
    <source>
        <dbReference type="SAM" id="SignalP"/>
    </source>
</evidence>
<evidence type="ECO:0000313" key="14">
    <source>
        <dbReference type="Proteomes" id="UP000321523"/>
    </source>
</evidence>
<proteinExistence type="inferred from homology"/>
<evidence type="ECO:0000256" key="5">
    <source>
        <dbReference type="ARBA" id="ARBA00022801"/>
    </source>
</evidence>
<evidence type="ECO:0000256" key="3">
    <source>
        <dbReference type="ARBA" id="ARBA00022670"/>
    </source>
</evidence>
<evidence type="ECO:0000313" key="13">
    <source>
        <dbReference type="EMBL" id="GEO37466.1"/>
    </source>
</evidence>
<feature type="region of interest" description="Disordered" evidence="9">
    <location>
        <begin position="479"/>
        <end position="506"/>
    </location>
</feature>
<evidence type="ECO:0000256" key="9">
    <source>
        <dbReference type="SAM" id="MobiDB-lite"/>
    </source>
</evidence>
<dbReference type="InterPro" id="IPR007863">
    <property type="entry name" value="Peptidase_M16_C"/>
</dbReference>
<dbReference type="Gene3D" id="3.30.830.10">
    <property type="entry name" value="Metalloenzyme, LuxS/M16 peptidase-like"/>
    <property type="match status" value="2"/>
</dbReference>
<gene>
    <name evidence="13" type="ORF">SAE02_16140</name>
</gene>
<keyword evidence="14" id="KW-1185">Reference proteome</keyword>
<feature type="domain" description="Peptidase M16 N-terminal" evidence="11">
    <location>
        <begin position="75"/>
        <end position="216"/>
    </location>
</feature>
<reference evidence="13 14" key="1">
    <citation type="submission" date="2019-07" db="EMBL/GenBank/DDBJ databases">
        <title>Whole genome shotgun sequence of Skermanella aerolata NBRC 106429.</title>
        <authorList>
            <person name="Hosoyama A."/>
            <person name="Uohara A."/>
            <person name="Ohji S."/>
            <person name="Ichikawa N."/>
        </authorList>
    </citation>
    <scope>NUCLEOTIDE SEQUENCE [LARGE SCALE GENOMIC DNA]</scope>
    <source>
        <strain evidence="13 14">NBRC 106429</strain>
    </source>
</reference>
<dbReference type="Pfam" id="PF00675">
    <property type="entry name" value="Peptidase_M16"/>
    <property type="match status" value="1"/>
</dbReference>
<keyword evidence="3" id="KW-0645">Protease</keyword>
<dbReference type="PANTHER" id="PTHR43690">
    <property type="entry name" value="NARDILYSIN"/>
    <property type="match status" value="1"/>
</dbReference>
<dbReference type="InterPro" id="IPR050626">
    <property type="entry name" value="Peptidase_M16"/>
</dbReference>
<evidence type="ECO:0000256" key="8">
    <source>
        <dbReference type="RuleBase" id="RU004447"/>
    </source>
</evidence>
<evidence type="ECO:0000256" key="6">
    <source>
        <dbReference type="ARBA" id="ARBA00022833"/>
    </source>
</evidence>
<evidence type="ECO:0000256" key="1">
    <source>
        <dbReference type="ARBA" id="ARBA00001947"/>
    </source>
</evidence>
<dbReference type="PROSITE" id="PS00143">
    <property type="entry name" value="INSULINASE"/>
    <property type="match status" value="1"/>
</dbReference>
<feature type="compositionally biased region" description="Low complexity" evidence="9">
    <location>
        <begin position="481"/>
        <end position="506"/>
    </location>
</feature>
<keyword evidence="6" id="KW-0862">Zinc</keyword>
<feature type="region of interest" description="Disordered" evidence="9">
    <location>
        <begin position="30"/>
        <end position="51"/>
    </location>
</feature>
<protein>
    <submittedName>
        <fullName evidence="13">Peptidase M16</fullName>
    </submittedName>
</protein>
<keyword evidence="10" id="KW-0732">Signal</keyword>
<keyword evidence="5" id="KW-0378">Hydrolase</keyword>
<dbReference type="Proteomes" id="UP000321523">
    <property type="component" value="Unassembled WGS sequence"/>
</dbReference>
<feature type="chain" id="PRO_5021982528" evidence="10">
    <location>
        <begin position="26"/>
        <end position="506"/>
    </location>
</feature>
<name>A0A512DLX0_9PROT</name>
<evidence type="ECO:0000256" key="7">
    <source>
        <dbReference type="ARBA" id="ARBA00023049"/>
    </source>
</evidence>
<evidence type="ECO:0000256" key="4">
    <source>
        <dbReference type="ARBA" id="ARBA00022723"/>
    </source>
</evidence>
<dbReference type="SUPFAM" id="SSF63411">
    <property type="entry name" value="LuxS/MPP-like metallohydrolase"/>
    <property type="match status" value="2"/>
</dbReference>
<dbReference type="PANTHER" id="PTHR43690:SF17">
    <property type="entry name" value="PROTEIN YHJJ"/>
    <property type="match status" value="1"/>
</dbReference>
<dbReference type="GO" id="GO:0006508">
    <property type="term" value="P:proteolysis"/>
    <property type="evidence" value="ECO:0007669"/>
    <property type="project" value="UniProtKB-KW"/>
</dbReference>
<keyword evidence="4" id="KW-0479">Metal-binding</keyword>
<comment type="similarity">
    <text evidence="2 8">Belongs to the peptidase M16 family.</text>
</comment>
<dbReference type="EMBL" id="BJYZ01000006">
    <property type="protein sequence ID" value="GEO37466.1"/>
    <property type="molecule type" value="Genomic_DNA"/>
</dbReference>
<accession>A0A512DLX0</accession>
<comment type="caution">
    <text evidence="13">The sequence shown here is derived from an EMBL/GenBank/DDBJ whole genome shotgun (WGS) entry which is preliminary data.</text>
</comment>